<keyword evidence="1" id="KW-0812">Transmembrane</keyword>
<feature type="transmembrane region" description="Helical" evidence="1">
    <location>
        <begin position="104"/>
        <end position="123"/>
    </location>
</feature>
<keyword evidence="1" id="KW-0472">Membrane</keyword>
<dbReference type="AlphaFoldDB" id="A0A495IFZ9"/>
<dbReference type="RefSeq" id="WP_121369797.1">
    <property type="nucleotide sequence ID" value="NZ_RBKS01000001.1"/>
</dbReference>
<dbReference type="Proteomes" id="UP000280008">
    <property type="component" value="Unassembled WGS sequence"/>
</dbReference>
<feature type="transmembrane region" description="Helical" evidence="1">
    <location>
        <begin position="135"/>
        <end position="155"/>
    </location>
</feature>
<protein>
    <recommendedName>
        <fullName evidence="4">FAR-17a/AIG1-like protein</fullName>
    </recommendedName>
</protein>
<dbReference type="NCBIfam" id="NF038065">
    <property type="entry name" value="Pr6Pr"/>
    <property type="match status" value="1"/>
</dbReference>
<keyword evidence="3" id="KW-1185">Reference proteome</keyword>
<accession>A0A495IFZ9</accession>
<comment type="caution">
    <text evidence="2">The sequence shown here is derived from an EMBL/GenBank/DDBJ whole genome shotgun (WGS) entry which is preliminary data.</text>
</comment>
<sequence>MRHTLAVVLRLAAAAASVAGVITQLVIAVQTHFGLVDFFSYFTTLSNLFGSVVFVVGAVAILRSRPLGPRWEAIRGASVVYLAFVGIVFNTLLANADLGGLKPWVNVVHHMVMPLVVVIDWLLLPPATRVRWRTAWLWVIVPVAYTVYSVVRGAIVDFYCYPFFNPARVGGYGGVALYCVVLLAAFIVLAIAVRAVGNALSGRGRSAVREADATTL</sequence>
<feature type="transmembrane region" description="Helical" evidence="1">
    <location>
        <begin position="74"/>
        <end position="92"/>
    </location>
</feature>
<feature type="transmembrane region" description="Helical" evidence="1">
    <location>
        <begin position="38"/>
        <end position="62"/>
    </location>
</feature>
<evidence type="ECO:0000313" key="3">
    <source>
        <dbReference type="Proteomes" id="UP000280008"/>
    </source>
</evidence>
<dbReference type="OrthoDB" id="9809977at2"/>
<feature type="transmembrane region" description="Helical" evidence="1">
    <location>
        <begin position="175"/>
        <end position="196"/>
    </location>
</feature>
<dbReference type="EMBL" id="RBKS01000001">
    <property type="protein sequence ID" value="RKR74943.1"/>
    <property type="molecule type" value="Genomic_DNA"/>
</dbReference>
<name>A0A495IFZ9_9MICO</name>
<gene>
    <name evidence="2" type="ORF">C8E83_2077</name>
</gene>
<evidence type="ECO:0008006" key="4">
    <source>
        <dbReference type="Google" id="ProtNLM"/>
    </source>
</evidence>
<organism evidence="2 3">
    <name type="scientific">Frondihabitans australicus</name>
    <dbReference type="NCBI Taxonomy" id="386892"/>
    <lineage>
        <taxon>Bacteria</taxon>
        <taxon>Bacillati</taxon>
        <taxon>Actinomycetota</taxon>
        <taxon>Actinomycetes</taxon>
        <taxon>Micrococcales</taxon>
        <taxon>Microbacteriaceae</taxon>
        <taxon>Frondihabitans</taxon>
    </lineage>
</organism>
<reference evidence="2 3" key="1">
    <citation type="submission" date="2018-10" db="EMBL/GenBank/DDBJ databases">
        <title>Sequencing the genomes of 1000 actinobacteria strains.</title>
        <authorList>
            <person name="Klenk H.-P."/>
        </authorList>
    </citation>
    <scope>NUCLEOTIDE SEQUENCE [LARGE SCALE GENOMIC DNA]</scope>
    <source>
        <strain evidence="2 3">DSM 17894</strain>
    </source>
</reference>
<evidence type="ECO:0000256" key="1">
    <source>
        <dbReference type="SAM" id="Phobius"/>
    </source>
</evidence>
<evidence type="ECO:0000313" key="2">
    <source>
        <dbReference type="EMBL" id="RKR74943.1"/>
    </source>
</evidence>
<keyword evidence="1" id="KW-1133">Transmembrane helix</keyword>
<proteinExistence type="predicted"/>
<dbReference type="InterPro" id="IPR049713">
    <property type="entry name" value="Pr6Pr-like"/>
</dbReference>